<organism evidence="5 6">
    <name type="scientific">Cupriavidus pampae</name>
    <dbReference type="NCBI Taxonomy" id="659251"/>
    <lineage>
        <taxon>Bacteria</taxon>
        <taxon>Pseudomonadati</taxon>
        <taxon>Pseudomonadota</taxon>
        <taxon>Betaproteobacteria</taxon>
        <taxon>Burkholderiales</taxon>
        <taxon>Burkholderiaceae</taxon>
        <taxon>Cupriavidus</taxon>
    </lineage>
</organism>
<dbReference type="PANTHER" id="PTHR43201:SF5">
    <property type="entry name" value="MEDIUM-CHAIN ACYL-COA LIGASE ACSF2, MITOCHONDRIAL"/>
    <property type="match status" value="1"/>
</dbReference>
<accession>A0ABN7XTY8</accession>
<name>A0ABN7XTY8_9BURK</name>
<dbReference type="EMBL" id="CAJZAG010000001">
    <property type="protein sequence ID" value="CAG9164476.1"/>
    <property type="molecule type" value="Genomic_DNA"/>
</dbReference>
<evidence type="ECO:0000256" key="2">
    <source>
        <dbReference type="ARBA" id="ARBA00022598"/>
    </source>
</evidence>
<dbReference type="InterPro" id="IPR025110">
    <property type="entry name" value="AMP-bd_C"/>
</dbReference>
<dbReference type="Pfam" id="PF00501">
    <property type="entry name" value="AMP-binding"/>
    <property type="match status" value="1"/>
</dbReference>
<dbReference type="InterPro" id="IPR020845">
    <property type="entry name" value="AMP-binding_CS"/>
</dbReference>
<reference evidence="5 6" key="1">
    <citation type="submission" date="2021-08" db="EMBL/GenBank/DDBJ databases">
        <authorList>
            <person name="Peeters C."/>
        </authorList>
    </citation>
    <scope>NUCLEOTIDE SEQUENCE [LARGE SCALE GENOMIC DNA]</scope>
    <source>
        <strain evidence="5 6">LMG 32289</strain>
    </source>
</reference>
<dbReference type="SUPFAM" id="SSF56801">
    <property type="entry name" value="Acetyl-CoA synthetase-like"/>
    <property type="match status" value="1"/>
</dbReference>
<feature type="domain" description="AMP-binding enzyme C-terminal" evidence="4">
    <location>
        <begin position="405"/>
        <end position="478"/>
    </location>
</feature>
<comment type="similarity">
    <text evidence="1">Belongs to the ATP-dependent AMP-binding enzyme family.</text>
</comment>
<dbReference type="Gene3D" id="3.40.50.12780">
    <property type="entry name" value="N-terminal domain of ligase-like"/>
    <property type="match status" value="1"/>
</dbReference>
<dbReference type="GO" id="GO:0016874">
    <property type="term" value="F:ligase activity"/>
    <property type="evidence" value="ECO:0007669"/>
    <property type="project" value="UniProtKB-KW"/>
</dbReference>
<keyword evidence="6" id="KW-1185">Reference proteome</keyword>
<evidence type="ECO:0000259" key="3">
    <source>
        <dbReference type="Pfam" id="PF00501"/>
    </source>
</evidence>
<dbReference type="InterPro" id="IPR045851">
    <property type="entry name" value="AMP-bd_C_sf"/>
</dbReference>
<keyword evidence="2 5" id="KW-0436">Ligase</keyword>
<proteinExistence type="inferred from homology"/>
<evidence type="ECO:0000313" key="6">
    <source>
        <dbReference type="Proteomes" id="UP000706525"/>
    </source>
</evidence>
<protein>
    <submittedName>
        <fullName evidence="5">Sulfoacetate--CoA ligase</fullName>
        <ecNumber evidence="5">6.2.1.-</ecNumber>
    </submittedName>
</protein>
<evidence type="ECO:0000313" key="5">
    <source>
        <dbReference type="EMBL" id="CAG9164476.1"/>
    </source>
</evidence>
<dbReference type="InterPro" id="IPR042099">
    <property type="entry name" value="ANL_N_sf"/>
</dbReference>
<dbReference type="Gene3D" id="3.30.300.30">
    <property type="match status" value="1"/>
</dbReference>
<comment type="caution">
    <text evidence="5">The sequence shown here is derived from an EMBL/GenBank/DDBJ whole genome shotgun (WGS) entry which is preliminary data.</text>
</comment>
<feature type="domain" description="AMP-dependent synthetase/ligase" evidence="3">
    <location>
        <begin position="9"/>
        <end position="354"/>
    </location>
</feature>
<dbReference type="InterPro" id="IPR000873">
    <property type="entry name" value="AMP-dep_synth/lig_dom"/>
</dbReference>
<dbReference type="RefSeq" id="WP_223982181.1">
    <property type="nucleotide sequence ID" value="NZ_CAJZAG010000001.1"/>
</dbReference>
<dbReference type="PANTHER" id="PTHR43201">
    <property type="entry name" value="ACYL-COA SYNTHETASE"/>
    <property type="match status" value="1"/>
</dbReference>
<dbReference type="Pfam" id="PF13193">
    <property type="entry name" value="AMP-binding_C"/>
    <property type="match status" value="1"/>
</dbReference>
<evidence type="ECO:0000256" key="1">
    <source>
        <dbReference type="ARBA" id="ARBA00006432"/>
    </source>
</evidence>
<dbReference type="PROSITE" id="PS00455">
    <property type="entry name" value="AMP_BINDING"/>
    <property type="match status" value="1"/>
</dbReference>
<gene>
    <name evidence="5" type="primary">sauT</name>
    <name evidence="5" type="ORF">LMG32289_00819</name>
</gene>
<sequence>MISRLLHIAHTHADAPFLLYEDQRWSFAAVADVALRGATWMEQLGVQRGDHVMVAIGNRPLFLFTWFALLARGAVAVPVSHESFGDPLRYIAQQSESRFLFCEQSEQTHFAAELRDSHIDVCAFADETAYLHAVEHCARATPIDVEDNTPAAILYTSGTTGLPKGVVIPNRSYLAAGEKVTQAIGITRDDRILTFLPLHHANPQMYSVMSALTVGCSVAIVPKFSASKFLRQAEHFQATGFTYVGTVLSILAKEWSAPVQSTLRWCVGGGAPRAVWERLDGLLPVQVHELYGMTETGGLVTINAKERYRFGSVGTARDDFDVVVLGQGDRILPPGQIGEIAVRPREPYVMTTGYFRKPEETLGAMDNLWFHTGDLGRFDDDGYLYFEGRKKELIRRGGEMISPVEIELAALKFAHIADCAAVGVADDILEEEVKLVIVQRDGFDAGALMTYLRGALPRHMVPRYLEFVVEIPKTPTQKVQRFRLPKNSAVTVDVRVAGH</sequence>
<dbReference type="Proteomes" id="UP000706525">
    <property type="component" value="Unassembled WGS sequence"/>
</dbReference>
<evidence type="ECO:0000259" key="4">
    <source>
        <dbReference type="Pfam" id="PF13193"/>
    </source>
</evidence>
<dbReference type="EC" id="6.2.1.-" evidence="5"/>